<dbReference type="InterPro" id="IPR013783">
    <property type="entry name" value="Ig-like_fold"/>
</dbReference>
<keyword evidence="9" id="KW-0325">Glycoprotein</keyword>
<keyword evidence="3 11" id="KW-0812">Transmembrane</keyword>
<evidence type="ECO:0000256" key="10">
    <source>
        <dbReference type="SAM" id="MobiDB-lite"/>
    </source>
</evidence>
<evidence type="ECO:0000256" key="1">
    <source>
        <dbReference type="ARBA" id="ARBA00004479"/>
    </source>
</evidence>
<dbReference type="SUPFAM" id="SSF49265">
    <property type="entry name" value="Fibronectin type III"/>
    <property type="match status" value="2"/>
</dbReference>
<keyword evidence="5" id="KW-0677">Repeat</keyword>
<evidence type="ECO:0000256" key="8">
    <source>
        <dbReference type="ARBA" id="ARBA00023170"/>
    </source>
</evidence>
<dbReference type="InterPro" id="IPR052672">
    <property type="entry name" value="Type1_Cytokine_Rcpt_Type2"/>
</dbReference>
<dbReference type="SMART" id="SM00060">
    <property type="entry name" value="FN3"/>
    <property type="match status" value="3"/>
</dbReference>
<dbReference type="Gene3D" id="2.60.40.10">
    <property type="entry name" value="Immunoglobulins"/>
    <property type="match status" value="3"/>
</dbReference>
<evidence type="ECO:0000256" key="5">
    <source>
        <dbReference type="ARBA" id="ARBA00022737"/>
    </source>
</evidence>
<name>A0A8T2KZP0_ASTMX</name>
<dbReference type="Pfam" id="PF00041">
    <property type="entry name" value="fn3"/>
    <property type="match status" value="2"/>
</dbReference>
<dbReference type="AlphaFoldDB" id="A0A8T2KZP0"/>
<keyword evidence="4 12" id="KW-0732">Signal</keyword>
<comment type="caution">
    <text evidence="14">The sequence shown here is derived from an EMBL/GenBank/DDBJ whole genome shotgun (WGS) entry which is preliminary data.</text>
</comment>
<organism evidence="14 15">
    <name type="scientific">Astyanax mexicanus</name>
    <name type="common">Blind cave fish</name>
    <name type="synonym">Astyanax fasciatus mexicanus</name>
    <dbReference type="NCBI Taxonomy" id="7994"/>
    <lineage>
        <taxon>Eukaryota</taxon>
        <taxon>Metazoa</taxon>
        <taxon>Chordata</taxon>
        <taxon>Craniata</taxon>
        <taxon>Vertebrata</taxon>
        <taxon>Euteleostomi</taxon>
        <taxon>Actinopterygii</taxon>
        <taxon>Neopterygii</taxon>
        <taxon>Teleostei</taxon>
        <taxon>Ostariophysi</taxon>
        <taxon>Characiformes</taxon>
        <taxon>Characoidei</taxon>
        <taxon>Acestrorhamphidae</taxon>
        <taxon>Acestrorhamphinae</taxon>
        <taxon>Astyanax</taxon>
    </lineage>
</organism>
<dbReference type="PANTHER" id="PTHR48423">
    <property type="entry name" value="INTERLEUKIN-27 RECEPTOR SUBUNIT ALPHA"/>
    <property type="match status" value="1"/>
</dbReference>
<feature type="compositionally biased region" description="Acidic residues" evidence="10">
    <location>
        <begin position="768"/>
        <end position="784"/>
    </location>
</feature>
<evidence type="ECO:0000256" key="3">
    <source>
        <dbReference type="ARBA" id="ARBA00022692"/>
    </source>
</evidence>
<feature type="signal peptide" evidence="12">
    <location>
        <begin position="1"/>
        <end position="29"/>
    </location>
</feature>
<evidence type="ECO:0000256" key="12">
    <source>
        <dbReference type="SAM" id="SignalP"/>
    </source>
</evidence>
<keyword evidence="6 11" id="KW-1133">Transmembrane helix</keyword>
<protein>
    <submittedName>
        <fullName evidence="14">Interleukin-31 receptor subunit alpha-like isoform X1</fullName>
    </submittedName>
</protein>
<proteinExistence type="inferred from homology"/>
<keyword evidence="7 11" id="KW-0472">Membrane</keyword>
<feature type="domain" description="Fibronectin type-III" evidence="13">
    <location>
        <begin position="214"/>
        <end position="310"/>
    </location>
</feature>
<feature type="transmembrane region" description="Helical" evidence="11">
    <location>
        <begin position="621"/>
        <end position="646"/>
    </location>
</feature>
<reference evidence="14 15" key="1">
    <citation type="submission" date="2021-07" db="EMBL/GenBank/DDBJ databases">
        <authorList>
            <person name="Imarazene B."/>
            <person name="Zahm M."/>
            <person name="Klopp C."/>
            <person name="Cabau C."/>
            <person name="Beille S."/>
            <person name="Jouanno E."/>
            <person name="Castinel A."/>
            <person name="Lluch J."/>
            <person name="Gil L."/>
            <person name="Kuchtly C."/>
            <person name="Lopez Roques C."/>
            <person name="Donnadieu C."/>
            <person name="Parrinello H."/>
            <person name="Journot L."/>
            <person name="Du K."/>
            <person name="Schartl M."/>
            <person name="Retaux S."/>
            <person name="Guiguen Y."/>
        </authorList>
    </citation>
    <scope>NUCLEOTIDE SEQUENCE [LARGE SCALE GENOMIC DNA]</scope>
    <source>
        <strain evidence="14">Pach_M1</strain>
        <tissue evidence="14">Testis</tissue>
    </source>
</reference>
<evidence type="ECO:0000256" key="4">
    <source>
        <dbReference type="ARBA" id="ARBA00022729"/>
    </source>
</evidence>
<comment type="subcellular location">
    <subcellularLocation>
        <location evidence="1">Membrane</location>
        <topology evidence="1">Single-pass type I membrane protein</topology>
    </subcellularLocation>
</comment>
<dbReference type="PANTHER" id="PTHR48423:SF1">
    <property type="entry name" value="INTERLEUKIN-27 RECEPTOR SUBUNIT ALPHA"/>
    <property type="match status" value="1"/>
</dbReference>
<evidence type="ECO:0000256" key="9">
    <source>
        <dbReference type="ARBA" id="ARBA00023180"/>
    </source>
</evidence>
<feature type="compositionally biased region" description="Basic and acidic residues" evidence="10">
    <location>
        <begin position="724"/>
        <end position="755"/>
    </location>
</feature>
<evidence type="ECO:0000256" key="11">
    <source>
        <dbReference type="SAM" id="Phobius"/>
    </source>
</evidence>
<feature type="compositionally biased region" description="Acidic residues" evidence="10">
    <location>
        <begin position="702"/>
        <end position="714"/>
    </location>
</feature>
<dbReference type="InterPro" id="IPR003961">
    <property type="entry name" value="FN3_dom"/>
</dbReference>
<dbReference type="PROSITE" id="PS50853">
    <property type="entry name" value="FN3"/>
    <property type="match status" value="2"/>
</dbReference>
<gene>
    <name evidence="14" type="primary">IL31RA</name>
    <name evidence="14" type="ORF">AMEX_G22593</name>
</gene>
<sequence length="802" mass="91686">MAWQNGALLLPLFFTLNLFLWLIPEASFGQNARCWWTNVSHDGQVSIECHANPPSFLQKCGQCRLRLTTSENTTQADLHQCSRNTANFTAVLSPQAMQDVRAKLLCPDQGPQDCIIKEGYPPPTCLIPDFEYERKVIHCFWDHHSSNLYNITLHWEEVPKSRDHGYSLWEGDRGRILRTDFVYFEKIRVRVSAESPMGSVHSDFADFHTGSIREPIPPEFTSNTFNPLEIFWNVEREDDNVEKCHCEVRYKNEWTLDWTEVKDTFEGVYVLQDTEPFTNYTFLVRCGFGDYQEGITMSNWSSYTIQTPAAAPVGKLDVWSNCEADLDEPICHILWKEMPKIEARSQIDGYRMSVKLNNGSELGSAEYKAAQCKQCETVADSCKSCPQEQCQCCIQVPLQDVKDIRVTANSLVGQSRPALVALPRTGLPIPEVNMTVKMKSQSLDVSWSAPQQFSESIQEYVVQYKLIGLPHQLCLDWTKVNKTTNSVRLKGQFRNYKRYNVSLFAVINNGSRLLQSDVVYAVQGVPPKVTDVKVTEIFPSKVKLTWKPIPLEKSNGFILEYLVGIDNHTVWNVSKDENSTRVPCDLDPGRLYEVWICGVTVAGEGERTTVRFTTSPADSSFSITVFFTFLSCLIIIISVVVIICCCSRSKWILKFFKVPDPINSKLFQSMNNQFRQSWLANPSEYTLTVSQVEVFIIPENPLDPEEEEEEEEELIVGLPQVEPQRTHPETDRDREEDGDKELHKPGEIETIDSKHLPGTNNYSQMLDSSEEEASRDDEYEEWEEQACPSDYEKHFMPCIQDA</sequence>
<dbReference type="InterPro" id="IPR036116">
    <property type="entry name" value="FN3_sf"/>
</dbReference>
<dbReference type="CDD" id="cd00063">
    <property type="entry name" value="FN3"/>
    <property type="match status" value="2"/>
</dbReference>
<evidence type="ECO:0000313" key="15">
    <source>
        <dbReference type="Proteomes" id="UP000752171"/>
    </source>
</evidence>
<evidence type="ECO:0000256" key="2">
    <source>
        <dbReference type="ARBA" id="ARBA00008921"/>
    </source>
</evidence>
<feature type="region of interest" description="Disordered" evidence="10">
    <location>
        <begin position="701"/>
        <end position="802"/>
    </location>
</feature>
<dbReference type="GO" id="GO:0005886">
    <property type="term" value="C:plasma membrane"/>
    <property type="evidence" value="ECO:0007669"/>
    <property type="project" value="UniProtKB-ARBA"/>
</dbReference>
<evidence type="ECO:0000313" key="14">
    <source>
        <dbReference type="EMBL" id="KAG9264329.1"/>
    </source>
</evidence>
<comment type="similarity">
    <text evidence="2">Belongs to the type I cytokine receptor family. Type 2 subfamily.</text>
</comment>
<dbReference type="Proteomes" id="UP000752171">
    <property type="component" value="Unassembled WGS sequence"/>
</dbReference>
<evidence type="ECO:0000256" key="6">
    <source>
        <dbReference type="ARBA" id="ARBA00022989"/>
    </source>
</evidence>
<dbReference type="EMBL" id="JAICCE010000019">
    <property type="protein sequence ID" value="KAG9264329.1"/>
    <property type="molecule type" value="Genomic_DNA"/>
</dbReference>
<keyword evidence="8 14" id="KW-0675">Receptor</keyword>
<feature type="chain" id="PRO_5035895441" evidence="12">
    <location>
        <begin position="30"/>
        <end position="802"/>
    </location>
</feature>
<evidence type="ECO:0000259" key="13">
    <source>
        <dbReference type="PROSITE" id="PS50853"/>
    </source>
</evidence>
<evidence type="ECO:0000256" key="7">
    <source>
        <dbReference type="ARBA" id="ARBA00023136"/>
    </source>
</evidence>
<feature type="domain" description="Fibronectin type-III" evidence="13">
    <location>
        <begin position="528"/>
        <end position="618"/>
    </location>
</feature>
<accession>A0A8T2KZP0</accession>